<feature type="coiled-coil region" evidence="1">
    <location>
        <begin position="28"/>
        <end position="72"/>
    </location>
</feature>
<dbReference type="EMBL" id="CP029347">
    <property type="protein sequence ID" value="AWL11212.1"/>
    <property type="molecule type" value="Genomic_DNA"/>
</dbReference>
<evidence type="ECO:0008006" key="4">
    <source>
        <dbReference type="Google" id="ProtNLM"/>
    </source>
</evidence>
<reference evidence="2 3" key="1">
    <citation type="submission" date="2018-05" db="EMBL/GenBank/DDBJ databases">
        <title>Salinimonas sp. HMF8227 Genome sequencing and assembly.</title>
        <authorList>
            <person name="Kang H."/>
            <person name="Kang J."/>
            <person name="Cha I."/>
            <person name="Kim H."/>
            <person name="Joh K."/>
        </authorList>
    </citation>
    <scope>NUCLEOTIDE SEQUENCE [LARGE SCALE GENOMIC DNA]</scope>
    <source>
        <strain evidence="2 3">HMF8227</strain>
    </source>
</reference>
<organism evidence="2 3">
    <name type="scientific">Saliniradius amylolyticus</name>
    <dbReference type="NCBI Taxonomy" id="2183582"/>
    <lineage>
        <taxon>Bacteria</taxon>
        <taxon>Pseudomonadati</taxon>
        <taxon>Pseudomonadota</taxon>
        <taxon>Gammaproteobacteria</taxon>
        <taxon>Alteromonadales</taxon>
        <taxon>Alteromonadaceae</taxon>
        <taxon>Saliniradius</taxon>
    </lineage>
</organism>
<dbReference type="AlphaFoldDB" id="A0A2S2E104"/>
<sequence>MSRQKVMLLVVGSLLAIKFGVQPLFEHLEEEQQLLLDLSERLQKVEELDASHEDYVAREKQLNAKLEELRARYPQAPEVNFAKLDFQMKLQNIAERTGVKLDSVEWVSVIDGQPTKASISVRVESQLDQFARFHMALLELGDWLMVDRLELRIKDQKIRWEQMGETSGNVLIEMYFMQGTMQ</sequence>
<proteinExistence type="predicted"/>
<protein>
    <recommendedName>
        <fullName evidence="4">General secretion pathway protein M</fullName>
    </recommendedName>
</protein>
<accession>A0A2S2E104</accession>
<gene>
    <name evidence="2" type="ORF">HMF8227_00716</name>
</gene>
<keyword evidence="1" id="KW-0175">Coiled coil</keyword>
<dbReference type="RefSeq" id="WP_109338876.1">
    <property type="nucleotide sequence ID" value="NZ_CP029347.1"/>
</dbReference>
<dbReference type="Proteomes" id="UP000245728">
    <property type="component" value="Chromosome"/>
</dbReference>
<dbReference type="KEGG" id="salh:HMF8227_00716"/>
<evidence type="ECO:0000313" key="2">
    <source>
        <dbReference type="EMBL" id="AWL11212.1"/>
    </source>
</evidence>
<keyword evidence="3" id="KW-1185">Reference proteome</keyword>
<evidence type="ECO:0000256" key="1">
    <source>
        <dbReference type="SAM" id="Coils"/>
    </source>
</evidence>
<evidence type="ECO:0000313" key="3">
    <source>
        <dbReference type="Proteomes" id="UP000245728"/>
    </source>
</evidence>
<name>A0A2S2E104_9ALTE</name>
<dbReference type="OrthoDB" id="9899215at2"/>